<dbReference type="PROSITE" id="PS50893">
    <property type="entry name" value="ABC_TRANSPORTER_2"/>
    <property type="match status" value="1"/>
</dbReference>
<dbReference type="PANTHER" id="PTHR42734">
    <property type="entry name" value="METAL TRANSPORT SYSTEM ATP-BINDING PROTEIN TM_0124-RELATED"/>
    <property type="match status" value="1"/>
</dbReference>
<proteinExistence type="inferred from homology"/>
<evidence type="ECO:0000313" key="7">
    <source>
        <dbReference type="EMBL" id="MDS1271212.1"/>
    </source>
</evidence>
<name>A0ABU2H7B7_9ACTN</name>
<feature type="domain" description="ABC transporter" evidence="6">
    <location>
        <begin position="1"/>
        <end position="240"/>
    </location>
</feature>
<evidence type="ECO:0000256" key="4">
    <source>
        <dbReference type="ARBA" id="ARBA00022840"/>
    </source>
</evidence>
<dbReference type="EMBL" id="JAVLVT010000005">
    <property type="protein sequence ID" value="MDS1271212.1"/>
    <property type="molecule type" value="Genomic_DNA"/>
</dbReference>
<dbReference type="SMART" id="SM00382">
    <property type="entry name" value="AAA"/>
    <property type="match status" value="1"/>
</dbReference>
<dbReference type="PROSITE" id="PS00211">
    <property type="entry name" value="ABC_TRANSPORTER_1"/>
    <property type="match status" value="1"/>
</dbReference>
<dbReference type="Gene3D" id="3.40.50.300">
    <property type="entry name" value="P-loop containing nucleotide triphosphate hydrolases"/>
    <property type="match status" value="1"/>
</dbReference>
<reference evidence="8" key="1">
    <citation type="submission" date="2023-07" db="EMBL/GenBank/DDBJ databases">
        <title>Novel species in the genus Lipingzhangella isolated from Sambhar Salt Lake.</title>
        <authorList>
            <person name="Jiya N."/>
            <person name="Kajale S."/>
            <person name="Sharma A."/>
        </authorList>
    </citation>
    <scope>NUCLEOTIDE SEQUENCE [LARGE SCALE GENOMIC DNA]</scope>
    <source>
        <strain evidence="8">LS1_29</strain>
    </source>
</reference>
<dbReference type="InterPro" id="IPR003439">
    <property type="entry name" value="ABC_transporter-like_ATP-bd"/>
</dbReference>
<evidence type="ECO:0000313" key="8">
    <source>
        <dbReference type="Proteomes" id="UP001250214"/>
    </source>
</evidence>
<feature type="region of interest" description="Disordered" evidence="5">
    <location>
        <begin position="217"/>
        <end position="266"/>
    </location>
</feature>
<dbReference type="InterPro" id="IPR003593">
    <property type="entry name" value="AAA+_ATPase"/>
</dbReference>
<evidence type="ECO:0000256" key="3">
    <source>
        <dbReference type="ARBA" id="ARBA00022741"/>
    </source>
</evidence>
<keyword evidence="4 7" id="KW-0067">ATP-binding</keyword>
<evidence type="ECO:0000256" key="2">
    <source>
        <dbReference type="ARBA" id="ARBA00022448"/>
    </source>
</evidence>
<sequence>MRHAVAGYEHTPVLRNISVDICTGETVAVMGANGSGKSTLMRALLGIVPLTSGSVEIHGTPLRRFRQWPRIGYVPQRLAAGGGVPATVGEVVASGGIARHWSRPLLRRILRTGARDDRRLVTEALDSMGLTTLANRSVHELSGGQQQRVLIARALAGGPDTLLLDEPMAGVDAANQQALADALERLTHRGYTIVLVLHELGPLAPLVHRAVVLSDGRITHDGPPPQPTGDCAAPGHEHIHPHAGPTGVGSGRDTLDATQLGGLPGA</sequence>
<evidence type="ECO:0000256" key="1">
    <source>
        <dbReference type="ARBA" id="ARBA00005417"/>
    </source>
</evidence>
<keyword evidence="8" id="KW-1185">Reference proteome</keyword>
<dbReference type="SUPFAM" id="SSF52540">
    <property type="entry name" value="P-loop containing nucleoside triphosphate hydrolases"/>
    <property type="match status" value="1"/>
</dbReference>
<dbReference type="InterPro" id="IPR050153">
    <property type="entry name" value="Metal_Ion_Import_ABC"/>
</dbReference>
<keyword evidence="2" id="KW-0813">Transport</keyword>
<evidence type="ECO:0000259" key="6">
    <source>
        <dbReference type="PROSITE" id="PS50893"/>
    </source>
</evidence>
<organism evidence="7 8">
    <name type="scientific">Lipingzhangella rawalii</name>
    <dbReference type="NCBI Taxonomy" id="2055835"/>
    <lineage>
        <taxon>Bacteria</taxon>
        <taxon>Bacillati</taxon>
        <taxon>Actinomycetota</taxon>
        <taxon>Actinomycetes</taxon>
        <taxon>Streptosporangiales</taxon>
        <taxon>Nocardiopsidaceae</taxon>
        <taxon>Lipingzhangella</taxon>
    </lineage>
</organism>
<dbReference type="RefSeq" id="WP_310912949.1">
    <property type="nucleotide sequence ID" value="NZ_JAVLVT010000005.1"/>
</dbReference>
<dbReference type="InterPro" id="IPR027417">
    <property type="entry name" value="P-loop_NTPase"/>
</dbReference>
<dbReference type="PANTHER" id="PTHR42734:SF5">
    <property type="entry name" value="IRON TRANSPORT SYSTEM ATP-BINDING PROTEIN HI_0361-RELATED"/>
    <property type="match status" value="1"/>
</dbReference>
<evidence type="ECO:0000256" key="5">
    <source>
        <dbReference type="SAM" id="MobiDB-lite"/>
    </source>
</evidence>
<accession>A0ABU2H7B7</accession>
<dbReference type="Pfam" id="PF00005">
    <property type="entry name" value="ABC_tran"/>
    <property type="match status" value="1"/>
</dbReference>
<keyword evidence="3" id="KW-0547">Nucleotide-binding</keyword>
<dbReference type="Proteomes" id="UP001250214">
    <property type="component" value="Unassembled WGS sequence"/>
</dbReference>
<protein>
    <submittedName>
        <fullName evidence="7">Metal ABC transporter ATP-binding protein</fullName>
    </submittedName>
</protein>
<comment type="caution">
    <text evidence="7">The sequence shown here is derived from an EMBL/GenBank/DDBJ whole genome shotgun (WGS) entry which is preliminary data.</text>
</comment>
<gene>
    <name evidence="7" type="ORF">RIF23_12990</name>
</gene>
<dbReference type="GO" id="GO:0005524">
    <property type="term" value="F:ATP binding"/>
    <property type="evidence" value="ECO:0007669"/>
    <property type="project" value="UniProtKB-KW"/>
</dbReference>
<dbReference type="InterPro" id="IPR017871">
    <property type="entry name" value="ABC_transporter-like_CS"/>
</dbReference>
<comment type="similarity">
    <text evidence="1">Belongs to the ABC transporter superfamily.</text>
</comment>